<dbReference type="InterPro" id="IPR012677">
    <property type="entry name" value="Nucleotide-bd_a/b_plait_sf"/>
</dbReference>
<evidence type="ECO:0000259" key="2">
    <source>
        <dbReference type="Pfam" id="PF00076"/>
    </source>
</evidence>
<organism evidence="3 4">
    <name type="scientific">Streblomastix strix</name>
    <dbReference type="NCBI Taxonomy" id="222440"/>
    <lineage>
        <taxon>Eukaryota</taxon>
        <taxon>Metamonada</taxon>
        <taxon>Preaxostyla</taxon>
        <taxon>Oxymonadida</taxon>
        <taxon>Streblomastigidae</taxon>
        <taxon>Streblomastix</taxon>
    </lineage>
</organism>
<evidence type="ECO:0000256" key="1">
    <source>
        <dbReference type="SAM" id="MobiDB-lite"/>
    </source>
</evidence>
<dbReference type="Pfam" id="PF00076">
    <property type="entry name" value="RRM_1"/>
    <property type="match status" value="1"/>
</dbReference>
<gene>
    <name evidence="3" type="ORF">EZS28_026277</name>
</gene>
<dbReference type="EMBL" id="SNRW01009313">
    <property type="protein sequence ID" value="KAA6378198.1"/>
    <property type="molecule type" value="Genomic_DNA"/>
</dbReference>
<dbReference type="GO" id="GO:0003723">
    <property type="term" value="F:RNA binding"/>
    <property type="evidence" value="ECO:0007669"/>
    <property type="project" value="InterPro"/>
</dbReference>
<dbReference type="Proteomes" id="UP000324800">
    <property type="component" value="Unassembled WGS sequence"/>
</dbReference>
<dbReference type="InterPro" id="IPR000504">
    <property type="entry name" value="RRM_dom"/>
</dbReference>
<comment type="caution">
    <text evidence="3">The sequence shown here is derived from an EMBL/GenBank/DDBJ whole genome shotgun (WGS) entry which is preliminary data.</text>
</comment>
<protein>
    <recommendedName>
        <fullName evidence="2">RRM domain-containing protein</fullName>
    </recommendedName>
</protein>
<sequence>MATVEFSSQDIAILASKFANGQYLKGNLISSEISTVPQVNKWVTPQDGNSLKINNNAAQPLVDNKFNPISTSIPPNQPPNQQIHGFVNFSNEYDAQNALQSLRRSEIDGRRVKIIFKKLSNNRNNRSRINKKTLGNKIDEKQPQDVEQDDQSSSNSEDDNIIPVQVPQIQHQFVFPSLPEQLIIPPSVYKQMIIPVPQPIPKPEPEPEPELDNRFTINEQLDIGQIKDVTGLDQDAAINLYQRFGKNAQFAINFHLDHTF</sequence>
<proteinExistence type="predicted"/>
<evidence type="ECO:0000313" key="3">
    <source>
        <dbReference type="EMBL" id="KAA6378198.1"/>
    </source>
</evidence>
<feature type="compositionally biased region" description="Acidic residues" evidence="1">
    <location>
        <begin position="146"/>
        <end position="159"/>
    </location>
</feature>
<feature type="region of interest" description="Disordered" evidence="1">
    <location>
        <begin position="126"/>
        <end position="159"/>
    </location>
</feature>
<dbReference type="OrthoDB" id="439808at2759"/>
<name>A0A5J4V653_9EUKA</name>
<dbReference type="Gene3D" id="3.30.70.330">
    <property type="match status" value="1"/>
</dbReference>
<dbReference type="InterPro" id="IPR035979">
    <property type="entry name" value="RBD_domain_sf"/>
</dbReference>
<dbReference type="AlphaFoldDB" id="A0A5J4V653"/>
<accession>A0A5J4V653</accession>
<reference evidence="3 4" key="1">
    <citation type="submission" date="2019-03" db="EMBL/GenBank/DDBJ databases">
        <title>Single cell metagenomics reveals metabolic interactions within the superorganism composed of flagellate Streblomastix strix and complex community of Bacteroidetes bacteria on its surface.</title>
        <authorList>
            <person name="Treitli S.C."/>
            <person name="Kolisko M."/>
            <person name="Husnik F."/>
            <person name="Keeling P."/>
            <person name="Hampl V."/>
        </authorList>
    </citation>
    <scope>NUCLEOTIDE SEQUENCE [LARGE SCALE GENOMIC DNA]</scope>
    <source>
        <strain evidence="3">ST1C</strain>
    </source>
</reference>
<evidence type="ECO:0000313" key="4">
    <source>
        <dbReference type="Proteomes" id="UP000324800"/>
    </source>
</evidence>
<dbReference type="CDD" id="cd00590">
    <property type="entry name" value="RRM_SF"/>
    <property type="match status" value="1"/>
</dbReference>
<dbReference type="SUPFAM" id="SSF54928">
    <property type="entry name" value="RNA-binding domain, RBD"/>
    <property type="match status" value="1"/>
</dbReference>
<feature type="domain" description="RRM" evidence="2">
    <location>
        <begin position="65"/>
        <end position="113"/>
    </location>
</feature>